<protein>
    <submittedName>
        <fullName evidence="1">Rho-binding antiterminator</fullName>
    </submittedName>
</protein>
<keyword evidence="2" id="KW-1185">Reference proteome</keyword>
<gene>
    <name evidence="1" type="ORF">L2737_11205</name>
</gene>
<dbReference type="InterPro" id="IPR009778">
    <property type="entry name" value="ROF"/>
</dbReference>
<evidence type="ECO:0000313" key="1">
    <source>
        <dbReference type="EMBL" id="MCL1045892.1"/>
    </source>
</evidence>
<proteinExistence type="predicted"/>
<dbReference type="InterPro" id="IPR038626">
    <property type="entry name" value="Rof-like_sf"/>
</dbReference>
<organism evidence="1 2">
    <name type="scientific">Shewanella electrodiphila</name>
    <dbReference type="NCBI Taxonomy" id="934143"/>
    <lineage>
        <taxon>Bacteria</taxon>
        <taxon>Pseudomonadati</taxon>
        <taxon>Pseudomonadota</taxon>
        <taxon>Gammaproteobacteria</taxon>
        <taxon>Alteromonadales</taxon>
        <taxon>Shewanellaceae</taxon>
        <taxon>Shewanella</taxon>
    </lineage>
</organism>
<dbReference type="SUPFAM" id="SSF101744">
    <property type="entry name" value="Rof/RNase P subunit-like"/>
    <property type="match status" value="1"/>
</dbReference>
<dbReference type="RefSeq" id="WP_229369007.1">
    <property type="nucleotide sequence ID" value="NZ_JAKIKU010000005.1"/>
</dbReference>
<accession>A0ABT0KPY9</accession>
<dbReference type="Proteomes" id="UP001202134">
    <property type="component" value="Unassembled WGS sequence"/>
</dbReference>
<sequence>MLKCDLHDYIEIICLYRYRVELTMKDNAIIGGVFFDTGFSGEKSDSACKSIEKVEVIKGQLSKNQQPVTVEIHNIKHIKVLTENAKFTHLTLSDD</sequence>
<dbReference type="InterPro" id="IPR023534">
    <property type="entry name" value="Rof/RNase_P-like"/>
</dbReference>
<reference evidence="1 2" key="1">
    <citation type="submission" date="2022-01" db="EMBL/GenBank/DDBJ databases">
        <title>Whole genome-based taxonomy of the Shewanellaceae.</title>
        <authorList>
            <person name="Martin-Rodriguez A.J."/>
        </authorList>
    </citation>
    <scope>NUCLEOTIDE SEQUENCE [LARGE SCALE GENOMIC DNA]</scope>
    <source>
        <strain evidence="1 2">DSM 24955</strain>
    </source>
</reference>
<dbReference type="Pfam" id="PF07073">
    <property type="entry name" value="ROF"/>
    <property type="match status" value="1"/>
</dbReference>
<evidence type="ECO:0000313" key="2">
    <source>
        <dbReference type="Proteomes" id="UP001202134"/>
    </source>
</evidence>
<comment type="caution">
    <text evidence="1">The sequence shown here is derived from an EMBL/GenBank/DDBJ whole genome shotgun (WGS) entry which is preliminary data.</text>
</comment>
<dbReference type="Gene3D" id="2.30.30.400">
    <property type="entry name" value="Rof-like"/>
    <property type="match status" value="1"/>
</dbReference>
<dbReference type="EMBL" id="JAKIKU010000005">
    <property type="protein sequence ID" value="MCL1045892.1"/>
    <property type="molecule type" value="Genomic_DNA"/>
</dbReference>
<name>A0ABT0KPY9_9GAMM</name>